<dbReference type="EMBL" id="JAQIFT010000069">
    <property type="protein sequence ID" value="MDA3734093.1"/>
    <property type="molecule type" value="Genomic_DNA"/>
</dbReference>
<dbReference type="PANTHER" id="PTHR10587:SF125">
    <property type="entry name" value="POLYSACCHARIDE DEACETYLASE YHEN-RELATED"/>
    <property type="match status" value="1"/>
</dbReference>
<dbReference type="AlphaFoldDB" id="A0AA42DRP8"/>
<feature type="transmembrane region" description="Helical" evidence="2">
    <location>
        <begin position="12"/>
        <end position="33"/>
    </location>
</feature>
<dbReference type="GO" id="GO:0016810">
    <property type="term" value="F:hydrolase activity, acting on carbon-nitrogen (but not peptide) bonds"/>
    <property type="evidence" value="ECO:0007669"/>
    <property type="project" value="InterPro"/>
</dbReference>
<dbReference type="Pfam" id="PF01522">
    <property type="entry name" value="Polysacc_deac_1"/>
    <property type="match status" value="1"/>
</dbReference>
<keyword evidence="2" id="KW-0812">Transmembrane</keyword>
<name>A0AA42DRP8_9FIRM</name>
<feature type="coiled-coil region" evidence="1">
    <location>
        <begin position="35"/>
        <end position="90"/>
    </location>
</feature>
<keyword evidence="5" id="KW-1185">Reference proteome</keyword>
<keyword evidence="2" id="KW-0472">Membrane</keyword>
<evidence type="ECO:0000256" key="1">
    <source>
        <dbReference type="SAM" id="Coils"/>
    </source>
</evidence>
<protein>
    <submittedName>
        <fullName evidence="4">Polysaccharide deacetylase</fullName>
    </submittedName>
</protein>
<evidence type="ECO:0000313" key="5">
    <source>
        <dbReference type="Proteomes" id="UP001169242"/>
    </source>
</evidence>
<reference evidence="4" key="1">
    <citation type="journal article" date="2023" name="Int. J. Syst. Evol. Microbiol.">
        <title>&lt;i&gt;Holtiella tumoricola&lt;/i&gt; gen. nov. sp. nov., isolated from a human clinical sample.</title>
        <authorList>
            <person name="Allen-Vercoe E."/>
            <person name="Daigneault M.C."/>
            <person name="Vancuren S.J."/>
            <person name="Cochrane K."/>
            <person name="O'Neal L.L."/>
            <person name="Sankaranarayanan K."/>
            <person name="Lawson P.A."/>
        </authorList>
    </citation>
    <scope>NUCLEOTIDE SEQUENCE</scope>
    <source>
        <strain evidence="4">CC70A</strain>
    </source>
</reference>
<dbReference type="InterPro" id="IPR011330">
    <property type="entry name" value="Glyco_hydro/deAcase_b/a-brl"/>
</dbReference>
<dbReference type="InterPro" id="IPR002509">
    <property type="entry name" value="NODB_dom"/>
</dbReference>
<dbReference type="InterPro" id="IPR050248">
    <property type="entry name" value="Polysacc_deacetylase_ArnD"/>
</dbReference>
<dbReference type="RefSeq" id="WP_271013733.1">
    <property type="nucleotide sequence ID" value="NZ_JAQIFT010000069.1"/>
</dbReference>
<evidence type="ECO:0000256" key="2">
    <source>
        <dbReference type="SAM" id="Phobius"/>
    </source>
</evidence>
<organism evidence="4 5">
    <name type="scientific">Holtiella tumoricola</name>
    <dbReference type="NCBI Taxonomy" id="3018743"/>
    <lineage>
        <taxon>Bacteria</taxon>
        <taxon>Bacillati</taxon>
        <taxon>Bacillota</taxon>
        <taxon>Clostridia</taxon>
        <taxon>Lachnospirales</taxon>
        <taxon>Cellulosilyticaceae</taxon>
        <taxon>Holtiella</taxon>
    </lineage>
</organism>
<dbReference type="Proteomes" id="UP001169242">
    <property type="component" value="Unassembled WGS sequence"/>
</dbReference>
<evidence type="ECO:0000313" key="4">
    <source>
        <dbReference type="EMBL" id="MDA3734093.1"/>
    </source>
</evidence>
<proteinExistence type="predicted"/>
<dbReference type="PROSITE" id="PS51677">
    <property type="entry name" value="NODB"/>
    <property type="match status" value="1"/>
</dbReference>
<feature type="domain" description="NodB homology" evidence="3">
    <location>
        <begin position="106"/>
        <end position="299"/>
    </location>
</feature>
<keyword evidence="1" id="KW-0175">Coiled coil</keyword>
<accession>A0AA42DRP8</accession>
<sequence>MKRRKRRRREIFIAIIFFISAIGLFSTAGWVHVKNKEQNEVLKSIQEKASILEASKEMLGIQLKEAKEKNHQLTKQMQELNSEVTLLKSQGIDVERLLNEDESDKKYAYLTFDDGPSQNTIKILDFLKLNNISATFFVTKKTDYEELYKRIVDEGHTLALHTTTHDYAQVYRSVDSFFEDLMTVSDYVKSLTGVEAKIIRFPGGSNNTVSNRYGGVGLMDKIISQVKEKGYIYYDWNVDSTDASRARQDKNVIVDSVLSQAKYQKEANILMHDAAGKGTTVEALPEIVKGLREQGFSFKAITSETTPVQFK</sequence>
<dbReference type="GO" id="GO:0005975">
    <property type="term" value="P:carbohydrate metabolic process"/>
    <property type="evidence" value="ECO:0007669"/>
    <property type="project" value="InterPro"/>
</dbReference>
<keyword evidence="2" id="KW-1133">Transmembrane helix</keyword>
<dbReference type="PANTHER" id="PTHR10587">
    <property type="entry name" value="GLYCOSYL TRANSFERASE-RELATED"/>
    <property type="match status" value="1"/>
</dbReference>
<gene>
    <name evidence="4" type="ORF">PBV87_21695</name>
</gene>
<comment type="caution">
    <text evidence="4">The sequence shown here is derived from an EMBL/GenBank/DDBJ whole genome shotgun (WGS) entry which is preliminary data.</text>
</comment>
<dbReference type="CDD" id="cd10944">
    <property type="entry name" value="CE4_SmPgdA_like"/>
    <property type="match status" value="1"/>
</dbReference>
<dbReference type="SUPFAM" id="SSF88713">
    <property type="entry name" value="Glycoside hydrolase/deacetylase"/>
    <property type="match status" value="1"/>
</dbReference>
<evidence type="ECO:0000259" key="3">
    <source>
        <dbReference type="PROSITE" id="PS51677"/>
    </source>
</evidence>
<dbReference type="Gene3D" id="3.20.20.370">
    <property type="entry name" value="Glycoside hydrolase/deacetylase"/>
    <property type="match status" value="1"/>
</dbReference>